<dbReference type="EC" id="2.4.2.31" evidence="6"/>
<dbReference type="InterPro" id="IPR013320">
    <property type="entry name" value="ConA-like_dom_sf"/>
</dbReference>
<gene>
    <name evidence="8" type="ORF">JYZ213_LOCUS32</name>
    <name evidence="9" type="ORF">OXD698_LOCUS28451</name>
</gene>
<keyword evidence="6" id="KW-0520">NAD</keyword>
<keyword evidence="7" id="KW-1133">Transmembrane helix</keyword>
<evidence type="ECO:0000256" key="4">
    <source>
        <dbReference type="ARBA" id="ARBA00022695"/>
    </source>
</evidence>
<dbReference type="Gene3D" id="3.90.176.10">
    <property type="entry name" value="Toxin ADP-ribosyltransferase, Chain A, domain 1"/>
    <property type="match status" value="1"/>
</dbReference>
<dbReference type="AlphaFoldDB" id="A0A813MBB2"/>
<evidence type="ECO:0000256" key="6">
    <source>
        <dbReference type="RuleBase" id="RU361228"/>
    </source>
</evidence>
<feature type="transmembrane region" description="Helical" evidence="7">
    <location>
        <begin position="285"/>
        <end position="306"/>
    </location>
</feature>
<evidence type="ECO:0000313" key="10">
    <source>
        <dbReference type="Proteomes" id="UP000663845"/>
    </source>
</evidence>
<evidence type="ECO:0000256" key="3">
    <source>
        <dbReference type="ARBA" id="ARBA00022679"/>
    </source>
</evidence>
<keyword evidence="3 6" id="KW-0808">Transferase</keyword>
<dbReference type="SUPFAM" id="SSF49899">
    <property type="entry name" value="Concanavalin A-like lectins/glucanases"/>
    <property type="match status" value="1"/>
</dbReference>
<reference evidence="8" key="1">
    <citation type="submission" date="2021-02" db="EMBL/GenBank/DDBJ databases">
        <authorList>
            <person name="Nowell W R."/>
        </authorList>
    </citation>
    <scope>NUCLEOTIDE SEQUENCE</scope>
</reference>
<comment type="similarity">
    <text evidence="1 6">Belongs to the Arg-specific ADP-ribosyltransferase family.</text>
</comment>
<sequence>MIANEGETINRRYLLNIGDDPSKVLEPIWGYAHLPLVPLEEACKSLHNIISRLEPHIWVALENSKNPSDNLTQDESAAIYLYTMEWDSSDAKPIGSLYRHLNHALKQTDRSNLKPWFKYLKLLLTALAKIPISHQSVIWRGVHRDYSSVYIPGTRVTWWPFSSCTTSLNVLESDLYLGNVGKRTLFSIEPLNGRTIRAHSRFKTEDEIILLPGTYLEVVSCLNPAPDLHIIHLRQSQPPFDLLEPPFEDAVLLPPSVNRNGSNFTINTDDDLNVKSQPWYKKKKIIVSGAIVLMLIIIAIILGVVLGSRKTNHKTFPIATLTTTRRSPTFNASARIAMAWESNNWNVRNELNTNSQSSNWTSNNVILDAIQGLYMRLTRDSTGNWWCSEVETQQVYSFGSFTVFINASIDQFDPNVVLRIFTKNTVDKTNQIVVEIGSRKQIIPTASNLWYTVYPNVINGTINSEDTRMPTLGGTYTTHRINWTSSLVTFTAEYDHNYSDFPSRRFNLYSTNSSWATFVPKVPAPICISLCTYNGSAPINGKEVEINIRRVFWNKI</sequence>
<dbReference type="GO" id="GO:0106274">
    <property type="term" value="F:NAD+-protein-arginine ADP-ribosyltransferase activity"/>
    <property type="evidence" value="ECO:0007669"/>
    <property type="project" value="UniProtKB-EC"/>
</dbReference>
<dbReference type="InterPro" id="IPR000768">
    <property type="entry name" value="ART"/>
</dbReference>
<organism evidence="8 10">
    <name type="scientific">Adineta steineri</name>
    <dbReference type="NCBI Taxonomy" id="433720"/>
    <lineage>
        <taxon>Eukaryota</taxon>
        <taxon>Metazoa</taxon>
        <taxon>Spiralia</taxon>
        <taxon>Gnathifera</taxon>
        <taxon>Rotifera</taxon>
        <taxon>Eurotatoria</taxon>
        <taxon>Bdelloidea</taxon>
        <taxon>Adinetida</taxon>
        <taxon>Adinetidae</taxon>
        <taxon>Adineta</taxon>
    </lineage>
</organism>
<keyword evidence="2 6" id="KW-0328">Glycosyltransferase</keyword>
<evidence type="ECO:0000256" key="2">
    <source>
        <dbReference type="ARBA" id="ARBA00022676"/>
    </source>
</evidence>
<comment type="caution">
    <text evidence="8">The sequence shown here is derived from an EMBL/GenBank/DDBJ whole genome shotgun (WGS) entry which is preliminary data.</text>
</comment>
<dbReference type="EMBL" id="CAJOAZ010003068">
    <property type="protein sequence ID" value="CAF3982186.1"/>
    <property type="molecule type" value="Genomic_DNA"/>
</dbReference>
<protein>
    <recommendedName>
        <fullName evidence="6">NAD(P)(+)--arginine ADP-ribosyltransferase</fullName>
        <ecNumber evidence="6">2.4.2.31</ecNumber>
    </recommendedName>
    <alternativeName>
        <fullName evidence="6">Mono(ADP-ribosyl)transferase</fullName>
    </alternativeName>
</protein>
<evidence type="ECO:0000256" key="1">
    <source>
        <dbReference type="ARBA" id="ARBA00009558"/>
    </source>
</evidence>
<dbReference type="EMBL" id="CAJNOG010000001">
    <property type="protein sequence ID" value="CAF0718815.1"/>
    <property type="molecule type" value="Genomic_DNA"/>
</dbReference>
<name>A0A813MBB2_9BILA</name>
<dbReference type="CDD" id="cd00413">
    <property type="entry name" value="Glyco_hydrolase_16"/>
    <property type="match status" value="1"/>
</dbReference>
<dbReference type="Pfam" id="PF01129">
    <property type="entry name" value="ART"/>
    <property type="match status" value="1"/>
</dbReference>
<keyword evidence="7" id="KW-0812">Transmembrane</keyword>
<keyword evidence="6" id="KW-0521">NADP</keyword>
<keyword evidence="4" id="KW-0548">Nucleotidyltransferase</keyword>
<dbReference type="PROSITE" id="PS51996">
    <property type="entry name" value="TR_MART"/>
    <property type="match status" value="1"/>
</dbReference>
<dbReference type="Gene3D" id="2.60.120.200">
    <property type="match status" value="1"/>
</dbReference>
<evidence type="ECO:0000313" key="9">
    <source>
        <dbReference type="EMBL" id="CAF3982186.1"/>
    </source>
</evidence>
<evidence type="ECO:0000313" key="8">
    <source>
        <dbReference type="EMBL" id="CAF0718815.1"/>
    </source>
</evidence>
<dbReference type="SUPFAM" id="SSF56399">
    <property type="entry name" value="ADP-ribosylation"/>
    <property type="match status" value="1"/>
</dbReference>
<dbReference type="Proteomes" id="UP000663845">
    <property type="component" value="Unassembled WGS sequence"/>
</dbReference>
<dbReference type="GO" id="GO:0016779">
    <property type="term" value="F:nucleotidyltransferase activity"/>
    <property type="evidence" value="ECO:0007669"/>
    <property type="project" value="UniProtKB-KW"/>
</dbReference>
<keyword evidence="7" id="KW-0472">Membrane</keyword>
<accession>A0A813MBB2</accession>
<proteinExistence type="inferred from homology"/>
<evidence type="ECO:0000256" key="7">
    <source>
        <dbReference type="SAM" id="Phobius"/>
    </source>
</evidence>
<evidence type="ECO:0000256" key="5">
    <source>
        <dbReference type="ARBA" id="ARBA00047597"/>
    </source>
</evidence>
<dbReference type="Proteomes" id="UP000663844">
    <property type="component" value="Unassembled WGS sequence"/>
</dbReference>
<comment type="catalytic activity">
    <reaction evidence="5 6">
        <text>L-arginyl-[protein] + NAD(+) = N(omega)-(ADP-D-ribosyl)-L-arginyl-[protein] + nicotinamide + H(+)</text>
        <dbReference type="Rhea" id="RHEA:19149"/>
        <dbReference type="Rhea" id="RHEA-COMP:10532"/>
        <dbReference type="Rhea" id="RHEA-COMP:15087"/>
        <dbReference type="ChEBI" id="CHEBI:15378"/>
        <dbReference type="ChEBI" id="CHEBI:17154"/>
        <dbReference type="ChEBI" id="CHEBI:29965"/>
        <dbReference type="ChEBI" id="CHEBI:57540"/>
        <dbReference type="ChEBI" id="CHEBI:142554"/>
        <dbReference type="EC" id="2.4.2.31"/>
    </reaction>
</comment>